<keyword evidence="4" id="KW-1185">Reference proteome</keyword>
<gene>
    <name evidence="3" type="ORF">DPV69_17385</name>
</gene>
<dbReference type="EMBL" id="SAYW01000006">
    <property type="protein sequence ID" value="RWU04935.1"/>
    <property type="molecule type" value="Genomic_DNA"/>
</dbReference>
<dbReference type="InterPro" id="IPR018728">
    <property type="entry name" value="DUF2268"/>
</dbReference>
<evidence type="ECO:0000259" key="2">
    <source>
        <dbReference type="Pfam" id="PF10026"/>
    </source>
</evidence>
<reference evidence="3 4" key="1">
    <citation type="submission" date="2018-06" db="EMBL/GenBank/DDBJ databases">
        <title>Pedobacter endophyticus sp. nov., an endophytic bacterium isolated from a leaf of Triticum aestivum.</title>
        <authorList>
            <person name="Zhang L."/>
        </authorList>
    </citation>
    <scope>NUCLEOTIDE SEQUENCE [LARGE SCALE GENOMIC DNA]</scope>
    <source>
        <strain evidence="3 4">CM134L-2</strain>
    </source>
</reference>
<protein>
    <recommendedName>
        <fullName evidence="2">DUF2268 domain-containing protein</fullName>
    </recommendedName>
</protein>
<evidence type="ECO:0000313" key="4">
    <source>
        <dbReference type="Proteomes" id="UP000284120"/>
    </source>
</evidence>
<dbReference type="AlphaFoldDB" id="A0A443YMD3"/>
<dbReference type="RefSeq" id="WP_113648686.1">
    <property type="nucleotide sequence ID" value="NZ_QMHN01000006.1"/>
</dbReference>
<feature type="signal peptide" evidence="1">
    <location>
        <begin position="1"/>
        <end position="19"/>
    </location>
</feature>
<feature type="chain" id="PRO_5019342961" description="DUF2268 domain-containing protein" evidence="1">
    <location>
        <begin position="20"/>
        <end position="432"/>
    </location>
</feature>
<feature type="domain" description="DUF2268" evidence="2">
    <location>
        <begin position="184"/>
        <end position="298"/>
    </location>
</feature>
<comment type="caution">
    <text evidence="3">The sequence shown here is derived from an EMBL/GenBank/DDBJ whole genome shotgun (WGS) entry which is preliminary data.</text>
</comment>
<evidence type="ECO:0000313" key="3">
    <source>
        <dbReference type="EMBL" id="RWU04935.1"/>
    </source>
</evidence>
<dbReference type="Proteomes" id="UP000284120">
    <property type="component" value="Unassembled WGS sequence"/>
</dbReference>
<dbReference type="Pfam" id="PF10026">
    <property type="entry name" value="DUF2268"/>
    <property type="match status" value="1"/>
</dbReference>
<dbReference type="OrthoDB" id="6402335at2"/>
<sequence length="432" mass="49244">MKKNILIACFLAYFSTSFAQQRIVTTDIKNFWQAYDQIKLTTDSAKQVDLINQHYIQKGTPGLKALMQVRNYNAQGFVNAIKNYPQFWASVRNNTLKADDYAKEIEKAVILLKELYPELKPATIYFSIGALRTGGTTLEDKVLIGAEISMTDEKTNTEELQKGFPHLPGFFKTRPIDGLVFTNTHEYVHTQQKTTIGNTLLTQVVIEGVAELLAEKSLKVASPNPQIAFGKANDAKIKVAFEKEMFSSSVANWLYNSPNNEFKMRDLGYYVGYAICEKFYNLSKNKKAAIKEMIELDYNKEEDLIAFVEKSKYFAKPLAVYKEAFEKSRPQVIGIKEFENNSQNVDVNTKTVTLYFSQPMNVNSRGFDYGPTGEKNVLMVQKVLGFSEDKKSFSYEVKLEPNRHYQSVVTERFRNEAGIPLKAYLINFKTAE</sequence>
<proteinExistence type="predicted"/>
<evidence type="ECO:0000256" key="1">
    <source>
        <dbReference type="SAM" id="SignalP"/>
    </source>
</evidence>
<keyword evidence="1" id="KW-0732">Signal</keyword>
<name>A0A443YMD3_9SPHI</name>
<accession>A0A443YMD3</accession>
<organism evidence="3 4">
    <name type="scientific">Pedobacter chitinilyticus</name>
    <dbReference type="NCBI Taxonomy" id="2233776"/>
    <lineage>
        <taxon>Bacteria</taxon>
        <taxon>Pseudomonadati</taxon>
        <taxon>Bacteroidota</taxon>
        <taxon>Sphingobacteriia</taxon>
        <taxon>Sphingobacteriales</taxon>
        <taxon>Sphingobacteriaceae</taxon>
        <taxon>Pedobacter</taxon>
    </lineage>
</organism>